<dbReference type="PANTHER" id="PTHR30029:SF2">
    <property type="entry name" value="STAGE V SPORULATION PROTEIN R"/>
    <property type="match status" value="1"/>
</dbReference>
<sequence>MPLPRHLAQMQIEIEGYARDYGLDLFTTIYELIDYRQMAEIASYEGFPVRYPHWRFGMEYDRMMKSQAYGLSKIYELVINTDPCYAYLLEGNSLVDQKLVMCHVSGHCDFFKHNRFFSHTDRKMIDGMANHASRVRRHMDRHGVDPVEAFIDTCHSIDNLIDPWLPFRANLADEKGGARSNPIREPSGEVPINIGRLSSDRSYLDDYLNPPEFIEEQRKRALQEREQAKKIPPRPERDLLGFLLMHAPLEPWEADVLGIIREEAYYFLPQRQTKIMNEGWATYWHSKLMTTRALRDDEVIDYAEAASGVTAMAPNQLNPYKIGVELYRDIEERWDTGKFGKQWDECDDQQAKEEWDLQLNLGKSKIFEVRRLYNDVTFIDEFFTMDFCRRHKFFTFAENRRTGRAEIETREFKKVKEQMLQQLTNFGQPFIYVVDANDHNRGELLLAHRHEGIDLKLGYARDTLRNLVRIWKRPVSLLTIIDDKAKRIRFDGTEITVSEEKAAWKLT</sequence>
<evidence type="ECO:0000313" key="3">
    <source>
        <dbReference type="EMBL" id="EDM75942.1"/>
    </source>
</evidence>
<dbReference type="PANTHER" id="PTHR30029">
    <property type="entry name" value="STAGE V SPORULATION PROTEIN R"/>
    <property type="match status" value="1"/>
</dbReference>
<dbReference type="InterPro" id="IPR056174">
    <property type="entry name" value="SpoVR_N"/>
</dbReference>
<dbReference type="OrthoDB" id="9784270at2"/>
<dbReference type="AlphaFoldDB" id="A6GDZ3"/>
<feature type="domain" description="SpoVR-like C-terminal" evidence="2">
    <location>
        <begin position="429"/>
        <end position="480"/>
    </location>
</feature>
<evidence type="ECO:0000259" key="1">
    <source>
        <dbReference type="Pfam" id="PF04293"/>
    </source>
</evidence>
<dbReference type="RefSeq" id="WP_006974933.1">
    <property type="nucleotide sequence ID" value="NZ_ABCS01000077.1"/>
</dbReference>
<dbReference type="Pfam" id="PF04293">
    <property type="entry name" value="SpoVR"/>
    <property type="match status" value="1"/>
</dbReference>
<dbReference type="InterPro" id="IPR007390">
    <property type="entry name" value="Spore_V_R"/>
</dbReference>
<proteinExistence type="predicted"/>
<feature type="domain" description="SpoVR protein-like N-terminal" evidence="1">
    <location>
        <begin position="5"/>
        <end position="427"/>
    </location>
</feature>
<organism evidence="3 4">
    <name type="scientific">Plesiocystis pacifica SIR-1</name>
    <dbReference type="NCBI Taxonomy" id="391625"/>
    <lineage>
        <taxon>Bacteria</taxon>
        <taxon>Pseudomonadati</taxon>
        <taxon>Myxococcota</taxon>
        <taxon>Polyangia</taxon>
        <taxon>Nannocystales</taxon>
        <taxon>Nannocystaceae</taxon>
        <taxon>Plesiocystis</taxon>
    </lineage>
</organism>
<gene>
    <name evidence="3" type="ORF">PPSIR1_25226</name>
</gene>
<evidence type="ECO:0000259" key="2">
    <source>
        <dbReference type="Pfam" id="PF24755"/>
    </source>
</evidence>
<keyword evidence="4" id="KW-1185">Reference proteome</keyword>
<dbReference type="Pfam" id="PF24755">
    <property type="entry name" value="SpoVR_C"/>
    <property type="match status" value="1"/>
</dbReference>
<accession>A6GDZ3</accession>
<name>A6GDZ3_9BACT</name>
<dbReference type="eggNOG" id="COG2719">
    <property type="taxonomic scope" value="Bacteria"/>
</dbReference>
<dbReference type="InterPro" id="IPR057008">
    <property type="entry name" value="SpoVR-like_C"/>
</dbReference>
<protein>
    <submittedName>
        <fullName evidence="3">SpoVR-like protein</fullName>
    </submittedName>
</protein>
<reference evidence="3 4" key="1">
    <citation type="submission" date="2007-06" db="EMBL/GenBank/DDBJ databases">
        <authorList>
            <person name="Shimkets L."/>
            <person name="Ferriera S."/>
            <person name="Johnson J."/>
            <person name="Kravitz S."/>
            <person name="Beeson K."/>
            <person name="Sutton G."/>
            <person name="Rogers Y.-H."/>
            <person name="Friedman R."/>
            <person name="Frazier M."/>
            <person name="Venter J.C."/>
        </authorList>
    </citation>
    <scope>NUCLEOTIDE SEQUENCE [LARGE SCALE GENOMIC DNA]</scope>
    <source>
        <strain evidence="3 4">SIR-1</strain>
    </source>
</reference>
<dbReference type="STRING" id="391625.PPSIR1_25226"/>
<evidence type="ECO:0000313" key="4">
    <source>
        <dbReference type="Proteomes" id="UP000005801"/>
    </source>
</evidence>
<dbReference type="EMBL" id="ABCS01000077">
    <property type="protein sequence ID" value="EDM75942.1"/>
    <property type="molecule type" value="Genomic_DNA"/>
</dbReference>
<comment type="caution">
    <text evidence="3">The sequence shown here is derived from an EMBL/GenBank/DDBJ whole genome shotgun (WGS) entry which is preliminary data.</text>
</comment>
<dbReference type="Proteomes" id="UP000005801">
    <property type="component" value="Unassembled WGS sequence"/>
</dbReference>